<organism evidence="1 2">
    <name type="scientific">Bifidobacterium adolescentis L2-32</name>
    <dbReference type="NCBI Taxonomy" id="411481"/>
    <lineage>
        <taxon>Bacteria</taxon>
        <taxon>Bacillati</taxon>
        <taxon>Actinomycetota</taxon>
        <taxon>Actinomycetes</taxon>
        <taxon>Bifidobacteriales</taxon>
        <taxon>Bifidobacteriaceae</taxon>
        <taxon>Bifidobacterium</taxon>
    </lineage>
</organism>
<name>A7A2Q1_BIFAD</name>
<reference evidence="1 2" key="1">
    <citation type="submission" date="2007-04" db="EMBL/GenBank/DDBJ databases">
        <authorList>
            <person name="Fulton L."/>
            <person name="Clifton S."/>
            <person name="Fulton B."/>
            <person name="Xu J."/>
            <person name="Minx P."/>
            <person name="Pepin K.H."/>
            <person name="Johnson M."/>
            <person name="Thiruvilangam P."/>
            <person name="Bhonagiri V."/>
            <person name="Nash W.E."/>
            <person name="Mardis E.R."/>
            <person name="Wilson R.K."/>
        </authorList>
    </citation>
    <scope>NUCLEOTIDE SEQUENCE [LARGE SCALE GENOMIC DNA]</scope>
    <source>
        <strain evidence="1 2">L2-32</strain>
    </source>
</reference>
<dbReference type="EMBL" id="AAXD02000018">
    <property type="protein sequence ID" value="EDN83184.1"/>
    <property type="molecule type" value="Genomic_DNA"/>
</dbReference>
<evidence type="ECO:0000313" key="1">
    <source>
        <dbReference type="EMBL" id="EDN83184.1"/>
    </source>
</evidence>
<proteinExistence type="predicted"/>
<dbReference type="AlphaFoldDB" id="A7A2Q1"/>
<dbReference type="Proteomes" id="UP000003773">
    <property type="component" value="Unassembled WGS sequence"/>
</dbReference>
<evidence type="ECO:0000313" key="2">
    <source>
        <dbReference type="Proteomes" id="UP000003773"/>
    </source>
</evidence>
<accession>A7A2Q1</accession>
<dbReference type="HOGENOM" id="CLU_3230238_0_0_11"/>
<reference evidence="1 2" key="2">
    <citation type="submission" date="2007-05" db="EMBL/GenBank/DDBJ databases">
        <title>Draft genome sequence of Bifidobacterium adolescentis (L2-32).</title>
        <authorList>
            <person name="Sudarsanam P."/>
            <person name="Ley R."/>
            <person name="Guruge J."/>
            <person name="Turnbaugh P.J."/>
            <person name="Mahowald M."/>
            <person name="Liep D."/>
            <person name="Gordon J."/>
        </authorList>
    </citation>
    <scope>NUCLEOTIDE SEQUENCE [LARGE SCALE GENOMIC DNA]</scope>
    <source>
        <strain evidence="1 2">L2-32</strain>
    </source>
</reference>
<gene>
    <name evidence="1" type="ORF">BIFADO_00080</name>
</gene>
<sequence>MPDHAASRESGDRSACGSGFRTAIERWKARKAGERHVENVQND</sequence>
<protein>
    <submittedName>
        <fullName evidence="1">Uncharacterized protein</fullName>
    </submittedName>
</protein>
<comment type="caution">
    <text evidence="1">The sequence shown here is derived from an EMBL/GenBank/DDBJ whole genome shotgun (WGS) entry which is preliminary data.</text>
</comment>